<reference evidence="2" key="2">
    <citation type="submission" date="2025-08" db="UniProtKB">
        <authorList>
            <consortium name="RefSeq"/>
        </authorList>
    </citation>
    <scope>IDENTIFICATION</scope>
    <source>
        <tissue evidence="2">Leaf</tissue>
    </source>
</reference>
<reference evidence="1" key="1">
    <citation type="journal article" date="2014" name="Nat. Commun.">
        <title>The tobacco genome sequence and its comparison with those of tomato and potato.</title>
        <authorList>
            <person name="Sierro N."/>
            <person name="Battey J.N."/>
            <person name="Ouadi S."/>
            <person name="Bakaher N."/>
            <person name="Bovet L."/>
            <person name="Willig A."/>
            <person name="Goepfert S."/>
            <person name="Peitsch M.C."/>
            <person name="Ivanov N.V."/>
        </authorList>
    </citation>
    <scope>NUCLEOTIDE SEQUENCE [LARGE SCALE GENOMIC DNA]</scope>
</reference>
<dbReference type="Proteomes" id="UP000790787">
    <property type="component" value="Chromosome 22"/>
</dbReference>
<name>A0AC58TPB9_TOBAC</name>
<proteinExistence type="predicted"/>
<organism evidence="1 2">
    <name type="scientific">Nicotiana tabacum</name>
    <name type="common">Common tobacco</name>
    <dbReference type="NCBI Taxonomy" id="4097"/>
    <lineage>
        <taxon>Eukaryota</taxon>
        <taxon>Viridiplantae</taxon>
        <taxon>Streptophyta</taxon>
        <taxon>Embryophyta</taxon>
        <taxon>Tracheophyta</taxon>
        <taxon>Spermatophyta</taxon>
        <taxon>Magnoliopsida</taxon>
        <taxon>eudicotyledons</taxon>
        <taxon>Gunneridae</taxon>
        <taxon>Pentapetalae</taxon>
        <taxon>asterids</taxon>
        <taxon>lamiids</taxon>
        <taxon>Solanales</taxon>
        <taxon>Solanaceae</taxon>
        <taxon>Nicotianoideae</taxon>
        <taxon>Nicotianeae</taxon>
        <taxon>Nicotiana</taxon>
    </lineage>
</organism>
<evidence type="ECO:0000313" key="2">
    <source>
        <dbReference type="RefSeq" id="XP_075099069.1"/>
    </source>
</evidence>
<accession>A0AC58TPB9</accession>
<keyword evidence="1" id="KW-1185">Reference proteome</keyword>
<sequence>MYDDATTRVRTVGGDSDHFPVVMGLHQGSALSPFLFALAMDVLSHHIQGEVPWCMLFTDDIVMIDETRSGVNASETQDADVEVKLDTQVISKRASFKYLGSIIQGNGEIDEDVTHRIRAGVDEAEARFRRDRIINEAIRDRVGVASVEEKMRESQLRWFRLVRRRSIDAPIRRCERLAMESLRMGRGRPKKYCGEVIRQDMALLQITEDMTLDKKVWMSRIKVEGIVFRVAIIGYYFPSLLPYSSSCPS</sequence>
<protein>
    <submittedName>
        <fullName evidence="2">Uncharacterized protein LOC142175957</fullName>
    </submittedName>
</protein>
<dbReference type="RefSeq" id="XP_075099069.1">
    <property type="nucleotide sequence ID" value="XM_075242968.1"/>
</dbReference>
<evidence type="ECO:0000313" key="1">
    <source>
        <dbReference type="Proteomes" id="UP000790787"/>
    </source>
</evidence>
<gene>
    <name evidence="2" type="primary">LOC142175957</name>
</gene>